<organism evidence="1 2">
    <name type="scientific">Daphnia magna</name>
    <dbReference type="NCBI Taxonomy" id="35525"/>
    <lineage>
        <taxon>Eukaryota</taxon>
        <taxon>Metazoa</taxon>
        <taxon>Ecdysozoa</taxon>
        <taxon>Arthropoda</taxon>
        <taxon>Crustacea</taxon>
        <taxon>Branchiopoda</taxon>
        <taxon>Diplostraca</taxon>
        <taxon>Cladocera</taxon>
        <taxon>Anomopoda</taxon>
        <taxon>Daphniidae</taxon>
        <taxon>Daphnia</taxon>
    </lineage>
</organism>
<dbReference type="Proteomes" id="UP001234178">
    <property type="component" value="Unassembled WGS sequence"/>
</dbReference>
<keyword evidence="2" id="KW-1185">Reference proteome</keyword>
<proteinExistence type="predicted"/>
<evidence type="ECO:0000313" key="1">
    <source>
        <dbReference type="EMBL" id="KAK4004217.1"/>
    </source>
</evidence>
<reference evidence="1 2" key="1">
    <citation type="journal article" date="2023" name="Nucleic Acids Res.">
        <title>The hologenome of Daphnia magna reveals possible DNA methylation and microbiome-mediated evolution of the host genome.</title>
        <authorList>
            <person name="Chaturvedi A."/>
            <person name="Li X."/>
            <person name="Dhandapani V."/>
            <person name="Marshall H."/>
            <person name="Kissane S."/>
            <person name="Cuenca-Cambronero M."/>
            <person name="Asole G."/>
            <person name="Calvet F."/>
            <person name="Ruiz-Romero M."/>
            <person name="Marangio P."/>
            <person name="Guigo R."/>
            <person name="Rago D."/>
            <person name="Mirbahai L."/>
            <person name="Eastwood N."/>
            <person name="Colbourne J.K."/>
            <person name="Zhou J."/>
            <person name="Mallon E."/>
            <person name="Orsini L."/>
        </authorList>
    </citation>
    <scope>NUCLEOTIDE SEQUENCE [LARGE SCALE GENOMIC DNA]</scope>
    <source>
        <strain evidence="1">LRV0_1</strain>
    </source>
</reference>
<dbReference type="EMBL" id="JAOYFB010000001">
    <property type="protein sequence ID" value="KAK4004217.1"/>
    <property type="molecule type" value="Genomic_DNA"/>
</dbReference>
<sequence length="116" mass="13159">MSDHYDGSKSQFKQALQQHVKKRAQEELLKLRKIHQRWKKLKTAVGVLESGVKRGLVDGGDLEHMNDWINKLSTETTSIVHALEVHASLINETLWETKASGDAVAELQTAFARIKR</sequence>
<name>A0ABQ9YU85_9CRUS</name>
<accession>A0ABQ9YU85</accession>
<comment type="caution">
    <text evidence="1">The sequence shown here is derived from an EMBL/GenBank/DDBJ whole genome shotgun (WGS) entry which is preliminary data.</text>
</comment>
<protein>
    <submittedName>
        <fullName evidence="1">Uncharacterized protein</fullName>
    </submittedName>
</protein>
<evidence type="ECO:0000313" key="2">
    <source>
        <dbReference type="Proteomes" id="UP001234178"/>
    </source>
</evidence>
<gene>
    <name evidence="1" type="ORF">OUZ56_005959</name>
</gene>